<evidence type="ECO:0000313" key="2">
    <source>
        <dbReference type="EMBL" id="GFY76096.1"/>
    </source>
</evidence>
<evidence type="ECO:0000256" key="1">
    <source>
        <dbReference type="SAM" id="MobiDB-lite"/>
    </source>
</evidence>
<dbReference type="AlphaFoldDB" id="A0A8X6YS84"/>
<feature type="region of interest" description="Disordered" evidence="1">
    <location>
        <begin position="1"/>
        <end position="34"/>
    </location>
</feature>
<name>A0A8X6YS84_9ARAC</name>
<evidence type="ECO:0000313" key="3">
    <source>
        <dbReference type="Proteomes" id="UP000886998"/>
    </source>
</evidence>
<dbReference type="EMBL" id="BMAV01021776">
    <property type="protein sequence ID" value="GFY76096.1"/>
    <property type="molecule type" value="Genomic_DNA"/>
</dbReference>
<reference evidence="2" key="1">
    <citation type="submission" date="2020-08" db="EMBL/GenBank/DDBJ databases">
        <title>Multicomponent nature underlies the extraordinary mechanical properties of spider dragline silk.</title>
        <authorList>
            <person name="Kono N."/>
            <person name="Nakamura H."/>
            <person name="Mori M."/>
            <person name="Yoshida Y."/>
            <person name="Ohtoshi R."/>
            <person name="Malay A.D."/>
            <person name="Moran D.A.P."/>
            <person name="Tomita M."/>
            <person name="Numata K."/>
            <person name="Arakawa K."/>
        </authorList>
    </citation>
    <scope>NUCLEOTIDE SEQUENCE</scope>
</reference>
<accession>A0A8X6YS84</accession>
<sequence length="169" mass="18511">MKSPKNSSPSSHDSSRGASCRSQSPSSSGGGISPKKIWIKKYHDEYISFDQDIRTSTSFKLFSKDSINSKEVVKMNPSQSPLCSSISEEKLTPETESGESKYLSFVTPKQLSPSISVCIKDFSEGFVNPESKYALQSPQNSNISDEKISQTKGKAKEGYAKILIPEVLS</sequence>
<proteinExistence type="predicted"/>
<feature type="compositionally biased region" description="Low complexity" evidence="1">
    <location>
        <begin position="1"/>
        <end position="27"/>
    </location>
</feature>
<dbReference type="Proteomes" id="UP000886998">
    <property type="component" value="Unassembled WGS sequence"/>
</dbReference>
<gene>
    <name evidence="2" type="ORF">TNIN_295331</name>
</gene>
<keyword evidence="3" id="KW-1185">Reference proteome</keyword>
<organism evidence="2 3">
    <name type="scientific">Trichonephila inaurata madagascariensis</name>
    <dbReference type="NCBI Taxonomy" id="2747483"/>
    <lineage>
        <taxon>Eukaryota</taxon>
        <taxon>Metazoa</taxon>
        <taxon>Ecdysozoa</taxon>
        <taxon>Arthropoda</taxon>
        <taxon>Chelicerata</taxon>
        <taxon>Arachnida</taxon>
        <taxon>Araneae</taxon>
        <taxon>Araneomorphae</taxon>
        <taxon>Entelegynae</taxon>
        <taxon>Araneoidea</taxon>
        <taxon>Nephilidae</taxon>
        <taxon>Trichonephila</taxon>
        <taxon>Trichonephila inaurata</taxon>
    </lineage>
</organism>
<protein>
    <submittedName>
        <fullName evidence="2">Uncharacterized protein</fullName>
    </submittedName>
</protein>
<comment type="caution">
    <text evidence="2">The sequence shown here is derived from an EMBL/GenBank/DDBJ whole genome shotgun (WGS) entry which is preliminary data.</text>
</comment>
<dbReference type="OrthoDB" id="10511450at2759"/>